<evidence type="ECO:0000313" key="2">
    <source>
        <dbReference type="Proteomes" id="UP000595437"/>
    </source>
</evidence>
<reference evidence="2" key="1">
    <citation type="submission" date="2021-01" db="EMBL/GenBank/DDBJ databases">
        <title>Caligus Genome Assembly.</title>
        <authorList>
            <person name="Gallardo-Escarate C."/>
        </authorList>
    </citation>
    <scope>NUCLEOTIDE SEQUENCE [LARGE SCALE GENOMIC DNA]</scope>
</reference>
<organism evidence="1 2">
    <name type="scientific">Caligus rogercresseyi</name>
    <name type="common">Sea louse</name>
    <dbReference type="NCBI Taxonomy" id="217165"/>
    <lineage>
        <taxon>Eukaryota</taxon>
        <taxon>Metazoa</taxon>
        <taxon>Ecdysozoa</taxon>
        <taxon>Arthropoda</taxon>
        <taxon>Crustacea</taxon>
        <taxon>Multicrustacea</taxon>
        <taxon>Hexanauplia</taxon>
        <taxon>Copepoda</taxon>
        <taxon>Siphonostomatoida</taxon>
        <taxon>Caligidae</taxon>
        <taxon>Caligus</taxon>
    </lineage>
</organism>
<proteinExistence type="predicted"/>
<dbReference type="Proteomes" id="UP000595437">
    <property type="component" value="Chromosome 4"/>
</dbReference>
<protein>
    <submittedName>
        <fullName evidence="1">Uncharacterized protein</fullName>
    </submittedName>
</protein>
<evidence type="ECO:0000313" key="1">
    <source>
        <dbReference type="EMBL" id="QQP53710.1"/>
    </source>
</evidence>
<dbReference type="EMBL" id="CP045893">
    <property type="protein sequence ID" value="QQP53710.1"/>
    <property type="molecule type" value="Genomic_DNA"/>
</dbReference>
<sequence length="58" mass="6095">MTSTPATTTCGASLRGTLQACSQHCGLLESCHHPGSGQLVRDSGHAVGRFSTVWRLLL</sequence>
<name>A0A7T8KD42_CALRO</name>
<dbReference type="AlphaFoldDB" id="A0A7T8KD42"/>
<gene>
    <name evidence="1" type="ORF">FKW44_006276</name>
</gene>
<accession>A0A7T8KD42</accession>
<keyword evidence="2" id="KW-1185">Reference proteome</keyword>